<dbReference type="OMA" id="GNYLVCY"/>
<dbReference type="Proteomes" id="UP000016936">
    <property type="component" value="Unassembled WGS sequence"/>
</dbReference>
<organism evidence="2 3">
    <name type="scientific">Cochliobolus heterostrophus (strain C5 / ATCC 48332 / race O)</name>
    <name type="common">Southern corn leaf blight fungus</name>
    <name type="synonym">Bipolaris maydis</name>
    <dbReference type="NCBI Taxonomy" id="701091"/>
    <lineage>
        <taxon>Eukaryota</taxon>
        <taxon>Fungi</taxon>
        <taxon>Dikarya</taxon>
        <taxon>Ascomycota</taxon>
        <taxon>Pezizomycotina</taxon>
        <taxon>Dothideomycetes</taxon>
        <taxon>Pleosporomycetidae</taxon>
        <taxon>Pleosporales</taxon>
        <taxon>Pleosporineae</taxon>
        <taxon>Pleosporaceae</taxon>
        <taxon>Bipolaris</taxon>
    </lineage>
</organism>
<sequence length="50" mass="5788">MRLDLIKELYESPKYGYAGIEEIVRQLSKVFAIPRMRTKVQEILGNCLAC</sequence>
<name>M2SHM1_COCH5</name>
<dbReference type="Pfam" id="PF17921">
    <property type="entry name" value="Integrase_H2C2"/>
    <property type="match status" value="1"/>
</dbReference>
<protein>
    <recommendedName>
        <fullName evidence="1">Integrase zinc-binding domain-containing protein</fullName>
    </recommendedName>
</protein>
<reference evidence="2 3" key="1">
    <citation type="journal article" date="2012" name="PLoS Pathog.">
        <title>Diverse lifestyles and strategies of plant pathogenesis encoded in the genomes of eighteen Dothideomycetes fungi.</title>
        <authorList>
            <person name="Ohm R.A."/>
            <person name="Feau N."/>
            <person name="Henrissat B."/>
            <person name="Schoch C.L."/>
            <person name="Horwitz B.A."/>
            <person name="Barry K.W."/>
            <person name="Condon B.J."/>
            <person name="Copeland A.C."/>
            <person name="Dhillon B."/>
            <person name="Glaser F."/>
            <person name="Hesse C.N."/>
            <person name="Kosti I."/>
            <person name="LaButti K."/>
            <person name="Lindquist E.A."/>
            <person name="Lucas S."/>
            <person name="Salamov A.A."/>
            <person name="Bradshaw R.E."/>
            <person name="Ciuffetti L."/>
            <person name="Hamelin R.C."/>
            <person name="Kema G.H.J."/>
            <person name="Lawrence C."/>
            <person name="Scott J.A."/>
            <person name="Spatafora J.W."/>
            <person name="Turgeon B.G."/>
            <person name="de Wit P.J.G.M."/>
            <person name="Zhong S."/>
            <person name="Goodwin S.B."/>
            <person name="Grigoriev I.V."/>
        </authorList>
    </citation>
    <scope>NUCLEOTIDE SEQUENCE [LARGE SCALE GENOMIC DNA]</scope>
    <source>
        <strain evidence="3">C5 / ATCC 48332 / race O</strain>
    </source>
</reference>
<accession>M2SHM1</accession>
<feature type="domain" description="Integrase zinc-binding" evidence="1">
    <location>
        <begin position="1"/>
        <end position="50"/>
    </location>
</feature>
<evidence type="ECO:0000313" key="3">
    <source>
        <dbReference type="Proteomes" id="UP000016936"/>
    </source>
</evidence>
<evidence type="ECO:0000259" key="1">
    <source>
        <dbReference type="Pfam" id="PF17921"/>
    </source>
</evidence>
<reference evidence="3" key="2">
    <citation type="journal article" date="2013" name="PLoS Genet.">
        <title>Comparative genome structure, secondary metabolite, and effector coding capacity across Cochliobolus pathogens.</title>
        <authorList>
            <person name="Condon B.J."/>
            <person name="Leng Y."/>
            <person name="Wu D."/>
            <person name="Bushley K.E."/>
            <person name="Ohm R.A."/>
            <person name="Otillar R."/>
            <person name="Martin J."/>
            <person name="Schackwitz W."/>
            <person name="Grimwood J."/>
            <person name="MohdZainudin N."/>
            <person name="Xue C."/>
            <person name="Wang R."/>
            <person name="Manning V.A."/>
            <person name="Dhillon B."/>
            <person name="Tu Z.J."/>
            <person name="Steffenson B.J."/>
            <person name="Salamov A."/>
            <person name="Sun H."/>
            <person name="Lowry S."/>
            <person name="LaButti K."/>
            <person name="Han J."/>
            <person name="Copeland A."/>
            <person name="Lindquist E."/>
            <person name="Barry K."/>
            <person name="Schmutz J."/>
            <person name="Baker S.E."/>
            <person name="Ciuffetti L.M."/>
            <person name="Grigoriev I.V."/>
            <person name="Zhong S."/>
            <person name="Turgeon B.G."/>
        </authorList>
    </citation>
    <scope>NUCLEOTIDE SEQUENCE [LARGE SCALE GENOMIC DNA]</scope>
    <source>
        <strain evidence="3">C5 / ATCC 48332 / race O</strain>
    </source>
</reference>
<feature type="non-terminal residue" evidence="2">
    <location>
        <position position="50"/>
    </location>
</feature>
<keyword evidence="3" id="KW-1185">Reference proteome</keyword>
<gene>
    <name evidence="2" type="ORF">COCHEDRAFT_1024772</name>
</gene>
<dbReference type="AlphaFoldDB" id="M2SHM1"/>
<evidence type="ECO:0000313" key="2">
    <source>
        <dbReference type="EMBL" id="EMD84875.1"/>
    </source>
</evidence>
<dbReference type="EMBL" id="KB445600">
    <property type="protein sequence ID" value="EMD84875.1"/>
    <property type="molecule type" value="Genomic_DNA"/>
</dbReference>
<dbReference type="InterPro" id="IPR041588">
    <property type="entry name" value="Integrase_H2C2"/>
</dbReference>
<dbReference type="Gene3D" id="1.10.340.70">
    <property type="match status" value="1"/>
</dbReference>
<proteinExistence type="predicted"/>
<dbReference type="HOGENOM" id="CLU_208796_0_0_1"/>
<dbReference type="STRING" id="701091.M2SHM1"/>